<dbReference type="STRING" id="46177.SAMN05660976_07050"/>
<dbReference type="EMBL" id="FOBF01000023">
    <property type="protein sequence ID" value="SEN21103.1"/>
    <property type="molecule type" value="Genomic_DNA"/>
</dbReference>
<reference evidence="1 2" key="1">
    <citation type="submission" date="2016-10" db="EMBL/GenBank/DDBJ databases">
        <authorList>
            <person name="de Groot N.N."/>
        </authorList>
    </citation>
    <scope>NUCLEOTIDE SEQUENCE [LARGE SCALE GENOMIC DNA]</scope>
    <source>
        <strain evidence="1 2">DSM 43357</strain>
    </source>
</reference>
<gene>
    <name evidence="1" type="ORF">SAMN05660976_07050</name>
</gene>
<evidence type="ECO:0000313" key="1">
    <source>
        <dbReference type="EMBL" id="SEN21103.1"/>
    </source>
</evidence>
<evidence type="ECO:0000313" key="2">
    <source>
        <dbReference type="Proteomes" id="UP000198953"/>
    </source>
</evidence>
<proteinExistence type="predicted"/>
<dbReference type="Proteomes" id="UP000198953">
    <property type="component" value="Unassembled WGS sequence"/>
</dbReference>
<dbReference type="AlphaFoldDB" id="A0A1H8ENQ0"/>
<keyword evidence="2" id="KW-1185">Reference proteome</keyword>
<organism evidence="1 2">
    <name type="scientific">Nonomuraea pusilla</name>
    <dbReference type="NCBI Taxonomy" id="46177"/>
    <lineage>
        <taxon>Bacteria</taxon>
        <taxon>Bacillati</taxon>
        <taxon>Actinomycetota</taxon>
        <taxon>Actinomycetes</taxon>
        <taxon>Streptosporangiales</taxon>
        <taxon>Streptosporangiaceae</taxon>
        <taxon>Nonomuraea</taxon>
    </lineage>
</organism>
<name>A0A1H8ENQ0_9ACTN</name>
<sequence length="92" mass="10348">MVTFHGLHLAPALADCEEVDWRAPSLRAQRIRVLDHTCECLVVVYELCAAGGLFFVRRKDRSGPTERVQESAWMVMRGGHALWRGIVSGQAR</sequence>
<accession>A0A1H8ENQ0</accession>
<protein>
    <submittedName>
        <fullName evidence="1">Uncharacterized protein</fullName>
    </submittedName>
</protein>